<dbReference type="PRINTS" id="PR00081">
    <property type="entry name" value="GDHRDH"/>
</dbReference>
<dbReference type="SUPFAM" id="SSF51735">
    <property type="entry name" value="NAD(P)-binding Rossmann-fold domains"/>
    <property type="match status" value="1"/>
</dbReference>
<comment type="similarity">
    <text evidence="1">Belongs to the short-chain dehydrogenases/reductases (SDR) family.</text>
</comment>
<dbReference type="InterPro" id="IPR036291">
    <property type="entry name" value="NAD(P)-bd_dom_sf"/>
</dbReference>
<protein>
    <submittedName>
        <fullName evidence="3">Putative short-chain dehydrogenase</fullName>
    </submittedName>
</protein>
<dbReference type="Gene3D" id="3.40.50.720">
    <property type="entry name" value="NAD(P)-binding Rossmann-like Domain"/>
    <property type="match status" value="1"/>
</dbReference>
<dbReference type="EMBL" id="AP009384">
    <property type="protein sequence ID" value="BAF86036.1"/>
    <property type="molecule type" value="Genomic_DNA"/>
</dbReference>
<reference evidence="3 4" key="6">
    <citation type="journal article" date="2011" name="Appl. Environ. Microbiol.">
        <title>Involvement of the azorhizobial chromosome partition gene (parA) in the onset of bacteroid differentiation during Sesbania rostrata stem nodule development.</title>
        <authorList>
            <person name="Liu CT."/>
            <person name="Lee KB."/>
            <person name="Wang YS."/>
            <person name="Peng MH."/>
            <person name="Lee KT."/>
            <person name="Suzuki S."/>
            <person name="Suzuki T."/>
            <person name="Oyaizu H."/>
        </authorList>
    </citation>
    <scope>NUCLEOTIDE SEQUENCE [LARGE SCALE GENOMIC DNA]</scope>
    <source>
        <strain evidence="4">ATCC 43989 / DSM 5975 / JCM 20966 / LMG 6465 / NBRC 14845 / NCIMB 13405 / ORS 571</strain>
    </source>
</reference>
<reference evidence="3 4" key="3">
    <citation type="journal article" date="2008" name="BMC Genomics">
        <title>The genome of the versatile nitrogen fixer Azorhizobium caulinodans ORS571.</title>
        <authorList>
            <person name="Lee KB."/>
            <person name="Backer P.D."/>
            <person name="Aono T."/>
            <person name="Liu CT."/>
            <person name="Suzuki S."/>
            <person name="Suzuki T."/>
            <person name="Kaneko T."/>
            <person name="Yamada M."/>
            <person name="Tabata S."/>
            <person name="Kupfer D.M."/>
            <person name="Najar F.Z."/>
            <person name="Wiley G.B."/>
            <person name="Roe B."/>
            <person name="Binnewies T.T."/>
            <person name="Ussery D.W."/>
            <person name="D'Haeze W."/>
            <person name="Herder J.D."/>
            <person name="Gevers D."/>
            <person name="Vereecke D."/>
            <person name="Holsters M."/>
            <person name="Oyaizu H."/>
        </authorList>
    </citation>
    <scope>NUCLEOTIDE SEQUENCE [LARGE SCALE GENOMIC DNA]</scope>
    <source>
        <strain evidence="4">ATCC 43989 / DSM 5975 / JCM 20966 / LMG 6465 / NBRC 14845 / NCIMB 13405 / ORS 571</strain>
    </source>
</reference>
<dbReference type="Proteomes" id="UP000000270">
    <property type="component" value="Chromosome"/>
</dbReference>
<dbReference type="AlphaFoldDB" id="A8IG48"/>
<dbReference type="STRING" id="438753.AZC_0038"/>
<evidence type="ECO:0000313" key="3">
    <source>
        <dbReference type="EMBL" id="BAF86036.1"/>
    </source>
</evidence>
<dbReference type="GO" id="GO:0016491">
    <property type="term" value="F:oxidoreductase activity"/>
    <property type="evidence" value="ECO:0007669"/>
    <property type="project" value="UniProtKB-KW"/>
</dbReference>
<organism evidence="3 4">
    <name type="scientific">Azorhizobium caulinodans (strain ATCC 43989 / DSM 5975 / JCM 20966 / LMG 6465 / NBRC 14845 / NCIMB 13405 / ORS 571)</name>
    <dbReference type="NCBI Taxonomy" id="438753"/>
    <lineage>
        <taxon>Bacteria</taxon>
        <taxon>Pseudomonadati</taxon>
        <taxon>Pseudomonadota</taxon>
        <taxon>Alphaproteobacteria</taxon>
        <taxon>Hyphomicrobiales</taxon>
        <taxon>Xanthobacteraceae</taxon>
        <taxon>Azorhizobium</taxon>
    </lineage>
</organism>
<evidence type="ECO:0000313" key="4">
    <source>
        <dbReference type="Proteomes" id="UP000000270"/>
    </source>
</evidence>
<reference evidence="3 4" key="1">
    <citation type="journal article" date="2007" name="Appl. Environ. Microbiol.">
        <title>Rhizobial factors required for stem nodule maturation and maintenance in Sesbania rostrata-Azorhizobium caulinodans ORS571 symbiosis.</title>
        <authorList>
            <person name="Suzuki S."/>
            <person name="Aono T."/>
            <person name="Lee KB."/>
            <person name="Suzuki T."/>
            <person name="Liu CT."/>
            <person name="Miwa H."/>
            <person name="Wakao S."/>
            <person name="Iki T."/>
            <person name="Oyaizu H."/>
        </authorList>
    </citation>
    <scope>NUCLEOTIDE SEQUENCE [LARGE SCALE GENOMIC DNA]</scope>
    <source>
        <strain evidence="4">ATCC 43989 / DSM 5975 / JCM 20966 / LMG 6465 / NBRC 14845 / NCIMB 13405 / ORS 571</strain>
    </source>
</reference>
<dbReference type="PANTHER" id="PTHR44196:SF1">
    <property type="entry name" value="DEHYDROGENASE_REDUCTASE SDR FAMILY MEMBER 7B"/>
    <property type="match status" value="1"/>
</dbReference>
<keyword evidence="2" id="KW-0560">Oxidoreductase</keyword>
<proteinExistence type="inferred from homology"/>
<sequence length="254" mass="26134">MAAELTVITGASSGIGAALARALAKPGAALALVGRNAERLESVAQDCRARGALCVTGALDVCDRPALEAFLDGLGEPVGLFIANAGILDGRRDGETVESGAAAHRVLDTNLLATVDALHMVLPGMRARRKGRLLLIASLAAFAPLPDAPAYSAAKAGLLSYGLALREALHGEGISVCVACPGYVTSAMSAQHLGHRPGEITADDAAARILGALERDAAVSGFPFTLYWSSRLSLLVPAFVRRLGMKGLRFRVGG</sequence>
<accession>A8IG48</accession>
<evidence type="ECO:0000256" key="2">
    <source>
        <dbReference type="ARBA" id="ARBA00023002"/>
    </source>
</evidence>
<reference evidence="3 4" key="4">
    <citation type="journal article" date="2009" name="Appl. Environ. Microbiol.">
        <title>Comparative genome-wide transcriptional profiling of Azorhizobium caulinodans ORS571 grown under free-living and symbiotic conditions.</title>
        <authorList>
            <person name="Tsukada S."/>
            <person name="Aono T."/>
            <person name="Akiba N."/>
            <person name="Lee KB."/>
            <person name="Liu CT."/>
            <person name="Toyazaki H."/>
            <person name="Oyaizu H."/>
        </authorList>
    </citation>
    <scope>NUCLEOTIDE SEQUENCE [LARGE SCALE GENOMIC DNA]</scope>
    <source>
        <strain evidence="4">ATCC 43989 / DSM 5975 / JCM 20966 / LMG 6465 / NBRC 14845 / NCIMB 13405 / ORS 571</strain>
    </source>
</reference>
<reference evidence="3 4" key="5">
    <citation type="journal article" date="2010" name="Appl. Environ. Microbiol.">
        <title>phrR-like gene praR of Azorhizobium caulinodans ORS571 is essential for symbiosis with Sesbania rostrata and is involved in expression of reb genes.</title>
        <authorList>
            <person name="Akiba N."/>
            <person name="Aono T."/>
            <person name="Toyazaki H."/>
            <person name="Sato S."/>
            <person name="Oyaizu H."/>
        </authorList>
    </citation>
    <scope>NUCLEOTIDE SEQUENCE [LARGE SCALE GENOMIC DNA]</scope>
    <source>
        <strain evidence="4">ATCC 43989 / DSM 5975 / JCM 20966 / LMG 6465 / NBRC 14845 / NCIMB 13405 / ORS 571</strain>
    </source>
</reference>
<dbReference type="eggNOG" id="COG0300">
    <property type="taxonomic scope" value="Bacteria"/>
</dbReference>
<dbReference type="InterPro" id="IPR002347">
    <property type="entry name" value="SDR_fam"/>
</dbReference>
<gene>
    <name evidence="3" type="ordered locus">AZC_0038</name>
</gene>
<dbReference type="RefSeq" id="WP_012168569.1">
    <property type="nucleotide sequence ID" value="NC_009937.1"/>
</dbReference>
<dbReference type="KEGG" id="azc:AZC_0038"/>
<keyword evidence="4" id="KW-1185">Reference proteome</keyword>
<dbReference type="PANTHER" id="PTHR44196">
    <property type="entry name" value="DEHYDROGENASE/REDUCTASE SDR FAMILY MEMBER 7B"/>
    <property type="match status" value="1"/>
</dbReference>
<evidence type="ECO:0000256" key="1">
    <source>
        <dbReference type="ARBA" id="ARBA00006484"/>
    </source>
</evidence>
<reference evidence="4" key="2">
    <citation type="submission" date="2007-04" db="EMBL/GenBank/DDBJ databases">
        <title>Complete genome sequence of the nitrogen-fixing bacterium Azorhizobium caulinodans ORS571.</title>
        <authorList>
            <person name="Lee K.B."/>
            <person name="Backer P.D."/>
            <person name="Aono T."/>
            <person name="Liu C.T."/>
            <person name="Suzuki S."/>
            <person name="Suzuki T."/>
            <person name="Kaneko T."/>
            <person name="Yamada M."/>
            <person name="Tabata S."/>
            <person name="Kupfer D.M."/>
            <person name="Najar F.Z."/>
            <person name="Wiley G.B."/>
            <person name="Roe B."/>
            <person name="Binnewies T."/>
            <person name="Ussery D."/>
            <person name="Vereecke D."/>
            <person name="Gevers D."/>
            <person name="Holsters M."/>
            <person name="Oyaizu H."/>
        </authorList>
    </citation>
    <scope>NUCLEOTIDE SEQUENCE [LARGE SCALE GENOMIC DNA]</scope>
    <source>
        <strain evidence="4">ATCC 43989 / DSM 5975 / JCM 20966 / LMG 6465 / NBRC 14845 / NCIMB 13405 / ORS 571</strain>
    </source>
</reference>
<name>A8IG48_AZOC5</name>
<dbReference type="InterPro" id="IPR020904">
    <property type="entry name" value="Sc_DH/Rdtase_CS"/>
</dbReference>
<dbReference type="GO" id="GO:0016020">
    <property type="term" value="C:membrane"/>
    <property type="evidence" value="ECO:0007669"/>
    <property type="project" value="TreeGrafter"/>
</dbReference>
<dbReference type="HOGENOM" id="CLU_010194_2_1_5"/>
<dbReference type="Pfam" id="PF00106">
    <property type="entry name" value="adh_short"/>
    <property type="match status" value="1"/>
</dbReference>
<dbReference type="PROSITE" id="PS00061">
    <property type="entry name" value="ADH_SHORT"/>
    <property type="match status" value="1"/>
</dbReference>